<gene>
    <name evidence="1" type="ORF">ADIARSV_0349</name>
</gene>
<organism evidence="1 2">
    <name type="scientific">Arcticibacter svalbardensis MN12-7</name>
    <dbReference type="NCBI Taxonomy" id="1150600"/>
    <lineage>
        <taxon>Bacteria</taxon>
        <taxon>Pseudomonadati</taxon>
        <taxon>Bacteroidota</taxon>
        <taxon>Sphingobacteriia</taxon>
        <taxon>Sphingobacteriales</taxon>
        <taxon>Sphingobacteriaceae</taxon>
        <taxon>Arcticibacter</taxon>
    </lineage>
</organism>
<protein>
    <submittedName>
        <fullName evidence="1">Uncharacterized protein</fullName>
    </submittedName>
</protein>
<evidence type="ECO:0000313" key="2">
    <source>
        <dbReference type="Proteomes" id="UP000014174"/>
    </source>
</evidence>
<evidence type="ECO:0000313" key="1">
    <source>
        <dbReference type="EMBL" id="EOR96446.1"/>
    </source>
</evidence>
<dbReference type="OrthoDB" id="956134at2"/>
<dbReference type="EMBL" id="AQPN01000012">
    <property type="protein sequence ID" value="EOR96446.1"/>
    <property type="molecule type" value="Genomic_DNA"/>
</dbReference>
<reference evidence="1 2" key="1">
    <citation type="journal article" date="2013" name="Genome Announc.">
        <title>Draft Genome Sequence of Arcticibacter svalbardensis Strain MN12-7T, a Member of the Family Sphingobacteriaceae Isolated from an Arctic Soil Sample.</title>
        <authorList>
            <person name="Shivaji S."/>
            <person name="Ara S."/>
            <person name="Prasad S."/>
            <person name="Manasa B.P."/>
            <person name="Begum Z."/>
            <person name="Singh A."/>
            <person name="Kumar Pinnaka A."/>
        </authorList>
    </citation>
    <scope>NUCLEOTIDE SEQUENCE [LARGE SCALE GENOMIC DNA]</scope>
    <source>
        <strain evidence="1 2">MN12-7</strain>
    </source>
</reference>
<sequence>MQTDLTQLRPGNIIVVYPRENQEGILSILEIQQSSVLCKMLIPRKGYLFRIQFDEINPLKLNKGWLAKASFIQDPQDPDNWFYTNKSDQYQFTTSSGSFNQALQKRIIYVHELQNVFFQLTGKELTITIS</sequence>
<comment type="caution">
    <text evidence="1">The sequence shown here is derived from an EMBL/GenBank/DDBJ whole genome shotgun (WGS) entry which is preliminary data.</text>
</comment>
<keyword evidence="2" id="KW-1185">Reference proteome</keyword>
<dbReference type="Proteomes" id="UP000014174">
    <property type="component" value="Unassembled WGS sequence"/>
</dbReference>
<name>R9GXF2_9SPHI</name>
<dbReference type="STRING" id="1150600.ADIARSV_0349"/>
<proteinExistence type="predicted"/>
<dbReference type="RefSeq" id="WP_016193599.1">
    <property type="nucleotide sequence ID" value="NZ_AQPN01000012.1"/>
</dbReference>
<accession>R9GXF2</accession>
<dbReference type="AlphaFoldDB" id="R9GXF2"/>